<reference evidence="2" key="1">
    <citation type="journal article" date="2014" name="Front. Microbiol.">
        <title>High frequency of phylogenetically diverse reductive dehalogenase-homologous genes in deep subseafloor sedimentary metagenomes.</title>
        <authorList>
            <person name="Kawai M."/>
            <person name="Futagami T."/>
            <person name="Toyoda A."/>
            <person name="Takaki Y."/>
            <person name="Nishi S."/>
            <person name="Hori S."/>
            <person name="Arai W."/>
            <person name="Tsubouchi T."/>
            <person name="Morono Y."/>
            <person name="Uchiyama I."/>
            <person name="Ito T."/>
            <person name="Fujiyama A."/>
            <person name="Inagaki F."/>
            <person name="Takami H."/>
        </authorList>
    </citation>
    <scope>NUCLEOTIDE SEQUENCE</scope>
    <source>
        <strain evidence="2">Expedition CK06-06</strain>
    </source>
</reference>
<dbReference type="EMBL" id="BARU01037298">
    <property type="protein sequence ID" value="GAH86666.1"/>
    <property type="molecule type" value="Genomic_DNA"/>
</dbReference>
<gene>
    <name evidence="2" type="ORF">S03H2_58146</name>
</gene>
<evidence type="ECO:0000256" key="1">
    <source>
        <dbReference type="SAM" id="MobiDB-lite"/>
    </source>
</evidence>
<organism evidence="2">
    <name type="scientific">marine sediment metagenome</name>
    <dbReference type="NCBI Taxonomy" id="412755"/>
    <lineage>
        <taxon>unclassified sequences</taxon>
        <taxon>metagenomes</taxon>
        <taxon>ecological metagenomes</taxon>
    </lineage>
</organism>
<accession>X1IW45</accession>
<protein>
    <submittedName>
        <fullName evidence="2">Uncharacterized protein</fullName>
    </submittedName>
</protein>
<evidence type="ECO:0000313" key="2">
    <source>
        <dbReference type="EMBL" id="GAH86666.1"/>
    </source>
</evidence>
<sequence length="82" mass="9341">MTQQQVEEVPTPEPAETPEAKPDYDLHIKVPAEMRSILKDSAELAFKLGDIPKPDLVDLMNLFIGWGLHILKGKWLDRVGYR</sequence>
<name>X1IW45_9ZZZZ</name>
<comment type="caution">
    <text evidence="2">The sequence shown here is derived from an EMBL/GenBank/DDBJ whole genome shotgun (WGS) entry which is preliminary data.</text>
</comment>
<dbReference type="AlphaFoldDB" id="X1IW45"/>
<feature type="region of interest" description="Disordered" evidence="1">
    <location>
        <begin position="1"/>
        <end position="23"/>
    </location>
</feature>
<proteinExistence type="predicted"/>